<dbReference type="AlphaFoldDB" id="A0A6J6Z7G2"/>
<sequence length="68" mass="7475">MSDPVVANLSVSPEPSDLEAAAIVAAYDALWPKPFVADTRGARVTPAWRFSGRWWASPLPLRRGRPRS</sequence>
<reference evidence="2" key="1">
    <citation type="submission" date="2020-05" db="EMBL/GenBank/DDBJ databases">
        <authorList>
            <person name="Chiriac C."/>
            <person name="Salcher M."/>
            <person name="Ghai R."/>
            <person name="Kavagutti S V."/>
        </authorList>
    </citation>
    <scope>NUCLEOTIDE SEQUENCE</scope>
</reference>
<organism evidence="2">
    <name type="scientific">freshwater metagenome</name>
    <dbReference type="NCBI Taxonomy" id="449393"/>
    <lineage>
        <taxon>unclassified sequences</taxon>
        <taxon>metagenomes</taxon>
        <taxon>ecological metagenomes</taxon>
    </lineage>
</organism>
<protein>
    <submittedName>
        <fullName evidence="2">Unannotated protein</fullName>
    </submittedName>
</protein>
<evidence type="ECO:0000313" key="4">
    <source>
        <dbReference type="EMBL" id="CAB4983524.1"/>
    </source>
</evidence>
<evidence type="ECO:0000313" key="3">
    <source>
        <dbReference type="EMBL" id="CAB4915945.1"/>
    </source>
</evidence>
<dbReference type="EMBL" id="CAEZYR010000019">
    <property type="protein sequence ID" value="CAB4735038.1"/>
    <property type="molecule type" value="Genomic_DNA"/>
</dbReference>
<evidence type="ECO:0000313" key="2">
    <source>
        <dbReference type="EMBL" id="CAB4813467.1"/>
    </source>
</evidence>
<dbReference type="EMBL" id="CAFABA010000004">
    <property type="protein sequence ID" value="CAB4813467.1"/>
    <property type="molecule type" value="Genomic_DNA"/>
</dbReference>
<accession>A0A6J6Z7G2</accession>
<proteinExistence type="predicted"/>
<gene>
    <name evidence="1" type="ORF">UFOPK2754_00750</name>
    <name evidence="2" type="ORF">UFOPK3139_00176</name>
    <name evidence="3" type="ORF">UFOPK3543_01813</name>
    <name evidence="4" type="ORF">UFOPK3967_00508</name>
</gene>
<evidence type="ECO:0000313" key="1">
    <source>
        <dbReference type="EMBL" id="CAB4735038.1"/>
    </source>
</evidence>
<dbReference type="EMBL" id="CAFBOS010000020">
    <property type="protein sequence ID" value="CAB4983524.1"/>
    <property type="molecule type" value="Genomic_DNA"/>
</dbReference>
<dbReference type="EMBL" id="CAFBMH010000070">
    <property type="protein sequence ID" value="CAB4915945.1"/>
    <property type="molecule type" value="Genomic_DNA"/>
</dbReference>
<name>A0A6J6Z7G2_9ZZZZ</name>